<keyword evidence="1" id="KW-0862">Zinc</keyword>
<dbReference type="GO" id="GO:0016567">
    <property type="term" value="P:protein ubiquitination"/>
    <property type="evidence" value="ECO:0007669"/>
    <property type="project" value="UniProtKB-UniPathway"/>
</dbReference>
<dbReference type="SUPFAM" id="SSF57850">
    <property type="entry name" value="RING/U-box"/>
    <property type="match status" value="1"/>
</dbReference>
<evidence type="ECO:0000313" key="5">
    <source>
        <dbReference type="Proteomes" id="UP000594263"/>
    </source>
</evidence>
<keyword evidence="2" id="KW-0812">Transmembrane</keyword>
<keyword evidence="1" id="KW-0479">Metal-binding</keyword>
<dbReference type="GO" id="GO:0008270">
    <property type="term" value="F:zinc ion binding"/>
    <property type="evidence" value="ECO:0007669"/>
    <property type="project" value="UniProtKB-KW"/>
</dbReference>
<dbReference type="InterPro" id="IPR013083">
    <property type="entry name" value="Znf_RING/FYVE/PHD"/>
</dbReference>
<proteinExistence type="predicted"/>
<accession>A0A7N0TD92</accession>
<evidence type="ECO:0000256" key="1">
    <source>
        <dbReference type="PROSITE-ProRule" id="PRU00175"/>
    </source>
</evidence>
<dbReference type="Proteomes" id="UP000594263">
    <property type="component" value="Unplaced"/>
</dbReference>
<organism evidence="4 5">
    <name type="scientific">Kalanchoe fedtschenkoi</name>
    <name type="common">Lavender scallops</name>
    <name type="synonym">South American air plant</name>
    <dbReference type="NCBI Taxonomy" id="63787"/>
    <lineage>
        <taxon>Eukaryota</taxon>
        <taxon>Viridiplantae</taxon>
        <taxon>Streptophyta</taxon>
        <taxon>Embryophyta</taxon>
        <taxon>Tracheophyta</taxon>
        <taxon>Spermatophyta</taxon>
        <taxon>Magnoliopsida</taxon>
        <taxon>eudicotyledons</taxon>
        <taxon>Gunneridae</taxon>
        <taxon>Pentapetalae</taxon>
        <taxon>Saxifragales</taxon>
        <taxon>Crassulaceae</taxon>
        <taxon>Kalanchoe</taxon>
    </lineage>
</organism>
<evidence type="ECO:0000313" key="4">
    <source>
        <dbReference type="EnsemblPlants" id="Kaladp0033s0120.1.v1.1.CDS.1"/>
    </source>
</evidence>
<dbReference type="EnsemblPlants" id="Kaladp0033s0120.1.v1.1">
    <property type="protein sequence ID" value="Kaladp0033s0120.1.v1.1.CDS.1"/>
    <property type="gene ID" value="Kaladp0033s0120.v1.1"/>
</dbReference>
<feature type="transmembrane region" description="Helical" evidence="2">
    <location>
        <begin position="6"/>
        <end position="23"/>
    </location>
</feature>
<keyword evidence="2" id="KW-0472">Membrane</keyword>
<keyword evidence="1" id="KW-0863">Zinc-finger</keyword>
<dbReference type="Gramene" id="Kaladp0033s0120.1.v1.1">
    <property type="protein sequence ID" value="Kaladp0033s0120.1.v1.1.CDS.1"/>
    <property type="gene ID" value="Kaladp0033s0120.v1.1"/>
</dbReference>
<keyword evidence="5" id="KW-1185">Reference proteome</keyword>
<evidence type="ECO:0000256" key="2">
    <source>
        <dbReference type="SAM" id="Phobius"/>
    </source>
</evidence>
<dbReference type="AlphaFoldDB" id="A0A7N0TD92"/>
<dbReference type="Pfam" id="PF13639">
    <property type="entry name" value="zf-RING_2"/>
    <property type="match status" value="1"/>
</dbReference>
<evidence type="ECO:0000259" key="3">
    <source>
        <dbReference type="PROSITE" id="PS50089"/>
    </source>
</evidence>
<dbReference type="InterPro" id="IPR001841">
    <property type="entry name" value="Znf_RING"/>
</dbReference>
<protein>
    <recommendedName>
        <fullName evidence="3">RING-type domain-containing protein</fullName>
    </recommendedName>
</protein>
<dbReference type="PANTHER" id="PTHR47662">
    <property type="entry name" value="RING-TYPE DOMAIN-CONTAINING PROTEIN"/>
    <property type="match status" value="1"/>
</dbReference>
<dbReference type="PROSITE" id="PS50089">
    <property type="entry name" value="ZF_RING_2"/>
    <property type="match status" value="1"/>
</dbReference>
<dbReference type="PANTHER" id="PTHR47662:SF1">
    <property type="entry name" value="RING-TYPE DOMAIN-CONTAINING PROTEIN"/>
    <property type="match status" value="1"/>
</dbReference>
<sequence length="135" mass="14743">MAVVAIGIVLVVALTLVVMKLFLEKQHEASRFDAELNSNYGSCFCVVCLNDLSHGDKFQQLPKCDHCFHADGIDAWFQSSGSATCPLCRTLVFDHPPTNQTGSNHGNCFSKGLMSAVVVSVAEFLFSKVDNSYLH</sequence>
<keyword evidence="2" id="KW-1133">Transmembrane helix</keyword>
<name>A0A7N0TD92_KALFE</name>
<dbReference type="Gene3D" id="3.30.40.10">
    <property type="entry name" value="Zinc/RING finger domain, C3HC4 (zinc finger)"/>
    <property type="match status" value="1"/>
</dbReference>
<reference evidence="4" key="1">
    <citation type="submission" date="2021-01" db="UniProtKB">
        <authorList>
            <consortium name="EnsemblPlants"/>
        </authorList>
    </citation>
    <scope>IDENTIFICATION</scope>
</reference>
<feature type="domain" description="RING-type" evidence="3">
    <location>
        <begin position="45"/>
        <end position="89"/>
    </location>
</feature>
<dbReference type="UniPathway" id="UPA00143"/>